<dbReference type="KEGG" id="dfa:DFA_11950"/>
<sequence length="194" mass="22066">MTSVTNVAGMKHPSIQEESSSVSSVMEEFQDLVDIGEHATWLLSSAKPGFGVDQLRDESLSTFWQSDAPQPHTISIQFNKRYEIENILLYTDHKLDESYTPSKISIKAGTTFHDLEEIISTELEEPSGWINIPLNEQRRLKANLVQISIHSNHQNGRDTHLRQVKVLGKKCTIESQLKIPMFAQSELNMFNTIR</sequence>
<dbReference type="InterPro" id="IPR016901">
    <property type="entry name" value="APC10/Doc1"/>
</dbReference>
<evidence type="ECO:0000256" key="2">
    <source>
        <dbReference type="ARBA" id="ARBA00022618"/>
    </source>
</evidence>
<name>F4QEX4_CACFS</name>
<keyword evidence="4 6" id="KW-0833">Ubl conjugation pathway</keyword>
<dbReference type="OrthoDB" id="24948at2759"/>
<dbReference type="Proteomes" id="UP000007797">
    <property type="component" value="Unassembled WGS sequence"/>
</dbReference>
<dbReference type="InterPro" id="IPR008979">
    <property type="entry name" value="Galactose-bd-like_sf"/>
</dbReference>
<reference evidence="10" key="1">
    <citation type="journal article" date="2011" name="Genome Res.">
        <title>Phylogeny-wide analysis of social amoeba genomes highlights ancient origins for complex intercellular communication.</title>
        <authorList>
            <person name="Heidel A.J."/>
            <person name="Lawal H.M."/>
            <person name="Felder M."/>
            <person name="Schilde C."/>
            <person name="Helps N.R."/>
            <person name="Tunggal B."/>
            <person name="Rivero F."/>
            <person name="John U."/>
            <person name="Schleicher M."/>
            <person name="Eichinger L."/>
            <person name="Platzer M."/>
            <person name="Noegel A.A."/>
            <person name="Schaap P."/>
            <person name="Gloeckner G."/>
        </authorList>
    </citation>
    <scope>NUCLEOTIDE SEQUENCE [LARGE SCALE GENOMIC DNA]</scope>
    <source>
        <strain evidence="10">SH3</strain>
    </source>
</reference>
<evidence type="ECO:0000256" key="4">
    <source>
        <dbReference type="ARBA" id="ARBA00022786"/>
    </source>
</evidence>
<keyword evidence="10" id="KW-1185">Reference proteome</keyword>
<feature type="region of interest" description="Disordered" evidence="7">
    <location>
        <begin position="1"/>
        <end position="21"/>
    </location>
</feature>
<dbReference type="STRING" id="1054147.F4QEX4"/>
<dbReference type="OMA" id="FITIEFP"/>
<evidence type="ECO:0000313" key="9">
    <source>
        <dbReference type="EMBL" id="EGG14181.1"/>
    </source>
</evidence>
<dbReference type="SMART" id="SM01337">
    <property type="entry name" value="APC10"/>
    <property type="match status" value="1"/>
</dbReference>
<dbReference type="Gene3D" id="2.60.120.260">
    <property type="entry name" value="Galactose-binding domain-like"/>
    <property type="match status" value="1"/>
</dbReference>
<proteinExistence type="inferred from homology"/>
<evidence type="ECO:0000259" key="8">
    <source>
        <dbReference type="PROSITE" id="PS51284"/>
    </source>
</evidence>
<dbReference type="PANTHER" id="PTHR12936:SF0">
    <property type="entry name" value="ANAPHASE-PROMOTING COMPLEX SUBUNIT 10"/>
    <property type="match status" value="1"/>
</dbReference>
<dbReference type="GO" id="GO:0031145">
    <property type="term" value="P:anaphase-promoting complex-dependent catabolic process"/>
    <property type="evidence" value="ECO:0007669"/>
    <property type="project" value="InterPro"/>
</dbReference>
<dbReference type="GO" id="GO:0005680">
    <property type="term" value="C:anaphase-promoting complex"/>
    <property type="evidence" value="ECO:0007669"/>
    <property type="project" value="InterPro"/>
</dbReference>
<keyword evidence="2 6" id="KW-0132">Cell division</keyword>
<dbReference type="AlphaFoldDB" id="F4QEX4"/>
<evidence type="ECO:0000256" key="5">
    <source>
        <dbReference type="ARBA" id="ARBA00023306"/>
    </source>
</evidence>
<dbReference type="InterPro" id="IPR004939">
    <property type="entry name" value="APC_su10/DOC_dom"/>
</dbReference>
<keyword evidence="3 6" id="KW-0498">Mitosis</keyword>
<accession>F4QEX4</accession>
<comment type="similarity">
    <text evidence="1 6">Belongs to the APC10 family.</text>
</comment>
<dbReference type="PANTHER" id="PTHR12936">
    <property type="entry name" value="ANAPHASE-PROMOTING COMPLEX 10"/>
    <property type="match status" value="1"/>
</dbReference>
<dbReference type="PIRSF" id="PIRSF028841">
    <property type="entry name" value="APC10_sub"/>
    <property type="match status" value="1"/>
</dbReference>
<dbReference type="GO" id="GO:0051301">
    <property type="term" value="P:cell division"/>
    <property type="evidence" value="ECO:0007669"/>
    <property type="project" value="UniProtKB-KW"/>
</dbReference>
<protein>
    <recommendedName>
        <fullName evidence="6">Anaphase-promoting complex subunit 10</fullName>
    </recommendedName>
</protein>
<dbReference type="GO" id="GO:0070979">
    <property type="term" value="P:protein K11-linked ubiquitination"/>
    <property type="evidence" value="ECO:0007669"/>
    <property type="project" value="TreeGrafter"/>
</dbReference>
<evidence type="ECO:0000256" key="7">
    <source>
        <dbReference type="SAM" id="MobiDB-lite"/>
    </source>
</evidence>
<keyword evidence="5 6" id="KW-0131">Cell cycle</keyword>
<dbReference type="SUPFAM" id="SSF49785">
    <property type="entry name" value="Galactose-binding domain-like"/>
    <property type="match status" value="1"/>
</dbReference>
<evidence type="ECO:0000256" key="1">
    <source>
        <dbReference type="ARBA" id="ARBA00006762"/>
    </source>
</evidence>
<dbReference type="GeneID" id="14865679"/>
<dbReference type="EMBL" id="GL883029">
    <property type="protein sequence ID" value="EGG14181.1"/>
    <property type="molecule type" value="Genomic_DNA"/>
</dbReference>
<comment type="function">
    <text evidence="6">Component of the anaphase promoting complex/cyclosome (APC/C), a cell cycle-regulated E3 ubiquitin-protein ligase complex that controls progression through mitosis and the G1 phase of the cell cycle.</text>
</comment>
<dbReference type="FunFam" id="2.60.120.260:FF:000122">
    <property type="entry name" value="Anaphase-promoting complex subunit 10"/>
    <property type="match status" value="1"/>
</dbReference>
<evidence type="ECO:0000256" key="3">
    <source>
        <dbReference type="ARBA" id="ARBA00022776"/>
    </source>
</evidence>
<feature type="domain" description="DOC" evidence="8">
    <location>
        <begin position="11"/>
        <end position="193"/>
    </location>
</feature>
<evidence type="ECO:0000256" key="6">
    <source>
        <dbReference type="PIRNR" id="PIRNR028841"/>
    </source>
</evidence>
<gene>
    <name evidence="9" type="primary">anapc10</name>
    <name evidence="9" type="ORF">DFA_11950</name>
</gene>
<organism evidence="9 10">
    <name type="scientific">Cavenderia fasciculata</name>
    <name type="common">Slime mold</name>
    <name type="synonym">Dictyostelium fasciculatum</name>
    <dbReference type="NCBI Taxonomy" id="261658"/>
    <lineage>
        <taxon>Eukaryota</taxon>
        <taxon>Amoebozoa</taxon>
        <taxon>Evosea</taxon>
        <taxon>Eumycetozoa</taxon>
        <taxon>Dictyostelia</taxon>
        <taxon>Acytosteliales</taxon>
        <taxon>Cavenderiaceae</taxon>
        <taxon>Cavenderia</taxon>
    </lineage>
</organism>
<dbReference type="Pfam" id="PF03256">
    <property type="entry name" value="ANAPC10"/>
    <property type="match status" value="1"/>
</dbReference>
<dbReference type="PROSITE" id="PS51284">
    <property type="entry name" value="DOC"/>
    <property type="match status" value="1"/>
</dbReference>
<dbReference type="RefSeq" id="XP_004350889.1">
    <property type="nucleotide sequence ID" value="XM_004350838.1"/>
</dbReference>
<evidence type="ECO:0000313" key="10">
    <source>
        <dbReference type="Proteomes" id="UP000007797"/>
    </source>
</evidence>
<dbReference type="CDD" id="cd08366">
    <property type="entry name" value="APC10"/>
    <property type="match status" value="1"/>
</dbReference>